<keyword evidence="5" id="KW-0012">Acyltransferase</keyword>
<protein>
    <recommendedName>
        <fullName evidence="9">BioF2-like acetyltransferase domain-containing protein</fullName>
    </recommendedName>
</protein>
<dbReference type="PANTHER" id="PTHR36174:SF1">
    <property type="entry name" value="LIPID II:GLYCINE GLYCYLTRANSFERASE"/>
    <property type="match status" value="1"/>
</dbReference>
<dbReference type="InterPro" id="IPR050644">
    <property type="entry name" value="PG_Glycine_Bridge_Synth"/>
</dbReference>
<organism evidence="7 8">
    <name type="scientific">Candidatus Roizmanbacteria bacterium CG2_30_33_16</name>
    <dbReference type="NCBI Taxonomy" id="1805340"/>
    <lineage>
        <taxon>Bacteria</taxon>
        <taxon>Candidatus Roizmaniibacteriota</taxon>
    </lineage>
</organism>
<comment type="similarity">
    <text evidence="1">Belongs to the FemABX family.</text>
</comment>
<dbReference type="GO" id="GO:0009252">
    <property type="term" value="P:peptidoglycan biosynthetic process"/>
    <property type="evidence" value="ECO:0007669"/>
    <property type="project" value="UniProtKB-KW"/>
</dbReference>
<dbReference type="SUPFAM" id="SSF55729">
    <property type="entry name" value="Acyl-CoA N-acyltransferases (Nat)"/>
    <property type="match status" value="2"/>
</dbReference>
<gene>
    <name evidence="7" type="ORF">AUK04_01405</name>
</gene>
<evidence type="ECO:0000256" key="4">
    <source>
        <dbReference type="ARBA" id="ARBA00022984"/>
    </source>
</evidence>
<sequence length="421" mass="49422">MEIKIINNQNTWQKFFEENGSPSFLHSWEWGKFQEKQGSKIIRLGIYDKNNLFAIVLVIKIRSKRGNFLFVPHGPILRIPHFSRLWRDSRGKQNLESFDFVQDKFRIKNYELRIKNILSTLVNYLTEIAKKEKFDFIRIAPVLSNNPENKDLFKNLGFKDSPIYMHAERIWQLPLGLPADKLLEQMRKSTRYSINRAIRENVMIEKRTDQKSIDDFLEIYKQTATREQFIPFSPKFIQNEFESFNQNNNALFLFAIINNKNNNKTKFLSPVSCLSKQALSDSSQCEVERKASSPDLQLGCGVTWRKNFSFIDNTIASALIIFTKSTAFYHQGATTHAKVPGSHLLQWEAIKEAKKRGCQYYNFWGIHQPGRTPKSWDGLTLFKQGFGGDQVNYLTTQDLILSPKYFLTYWYEKYLNWRRGV</sequence>
<evidence type="ECO:0000256" key="1">
    <source>
        <dbReference type="ARBA" id="ARBA00009943"/>
    </source>
</evidence>
<reference evidence="7 8" key="1">
    <citation type="journal article" date="2016" name="Environ. Microbiol.">
        <title>Genomic resolution of a cold subsurface aquifer community provides metabolic insights for novel microbes adapted to high CO concentrations.</title>
        <authorList>
            <person name="Probst A.J."/>
            <person name="Castelle C.J."/>
            <person name="Singh A."/>
            <person name="Brown C.T."/>
            <person name="Anantharaman K."/>
            <person name="Sharon I."/>
            <person name="Hug L.A."/>
            <person name="Burstein D."/>
            <person name="Emerson J.B."/>
            <person name="Thomas B.C."/>
            <person name="Banfield J.F."/>
        </authorList>
    </citation>
    <scope>NUCLEOTIDE SEQUENCE [LARGE SCALE GENOMIC DNA]</scope>
    <source>
        <strain evidence="7">CG2_30_33_16</strain>
    </source>
</reference>
<dbReference type="InterPro" id="IPR016181">
    <property type="entry name" value="Acyl_CoA_acyltransferase"/>
</dbReference>
<evidence type="ECO:0000256" key="3">
    <source>
        <dbReference type="ARBA" id="ARBA00022960"/>
    </source>
</evidence>
<dbReference type="EMBL" id="MNZM01000033">
    <property type="protein sequence ID" value="OIP85192.1"/>
    <property type="molecule type" value="Genomic_DNA"/>
</dbReference>
<dbReference type="Proteomes" id="UP000183758">
    <property type="component" value="Unassembled WGS sequence"/>
</dbReference>
<evidence type="ECO:0000256" key="2">
    <source>
        <dbReference type="ARBA" id="ARBA00022679"/>
    </source>
</evidence>
<accession>A0A1J5I1W7</accession>
<evidence type="ECO:0000256" key="5">
    <source>
        <dbReference type="ARBA" id="ARBA00023315"/>
    </source>
</evidence>
<dbReference type="PROSITE" id="PS51191">
    <property type="entry name" value="FEMABX"/>
    <property type="match status" value="1"/>
</dbReference>
<keyword evidence="6" id="KW-0961">Cell wall biogenesis/degradation</keyword>
<dbReference type="Pfam" id="PF02388">
    <property type="entry name" value="FemAB"/>
    <property type="match status" value="2"/>
</dbReference>
<keyword evidence="2" id="KW-0808">Transferase</keyword>
<evidence type="ECO:0000256" key="6">
    <source>
        <dbReference type="ARBA" id="ARBA00023316"/>
    </source>
</evidence>
<proteinExistence type="inferred from homology"/>
<dbReference type="AlphaFoldDB" id="A0A1J5I1W7"/>
<evidence type="ECO:0000313" key="8">
    <source>
        <dbReference type="Proteomes" id="UP000183758"/>
    </source>
</evidence>
<evidence type="ECO:0008006" key="9">
    <source>
        <dbReference type="Google" id="ProtNLM"/>
    </source>
</evidence>
<dbReference type="GO" id="GO:0016755">
    <property type="term" value="F:aminoacyltransferase activity"/>
    <property type="evidence" value="ECO:0007669"/>
    <property type="project" value="InterPro"/>
</dbReference>
<dbReference type="InterPro" id="IPR003447">
    <property type="entry name" value="FEMABX"/>
</dbReference>
<dbReference type="GO" id="GO:0008360">
    <property type="term" value="P:regulation of cell shape"/>
    <property type="evidence" value="ECO:0007669"/>
    <property type="project" value="UniProtKB-KW"/>
</dbReference>
<dbReference type="GO" id="GO:0071555">
    <property type="term" value="P:cell wall organization"/>
    <property type="evidence" value="ECO:0007669"/>
    <property type="project" value="UniProtKB-KW"/>
</dbReference>
<keyword evidence="3" id="KW-0133">Cell shape</keyword>
<keyword evidence="4" id="KW-0573">Peptidoglycan synthesis</keyword>
<dbReference type="Gene3D" id="3.40.630.30">
    <property type="match status" value="2"/>
</dbReference>
<evidence type="ECO:0000313" key="7">
    <source>
        <dbReference type="EMBL" id="OIP85192.1"/>
    </source>
</evidence>
<name>A0A1J5I1W7_9BACT</name>
<comment type="caution">
    <text evidence="7">The sequence shown here is derived from an EMBL/GenBank/DDBJ whole genome shotgun (WGS) entry which is preliminary data.</text>
</comment>
<dbReference type="PANTHER" id="PTHR36174">
    <property type="entry name" value="LIPID II:GLYCINE GLYCYLTRANSFERASE"/>
    <property type="match status" value="1"/>
</dbReference>